<proteinExistence type="predicted"/>
<reference evidence="1" key="2">
    <citation type="submission" date="2025-08" db="UniProtKB">
        <authorList>
            <consortium name="Ensembl"/>
        </authorList>
    </citation>
    <scope>IDENTIFICATION</scope>
</reference>
<dbReference type="AlphaFoldDB" id="A0A452DNG2"/>
<protein>
    <submittedName>
        <fullName evidence="1">Uncharacterized protein</fullName>
    </submittedName>
</protein>
<organism evidence="1 2">
    <name type="scientific">Capra hircus</name>
    <name type="common">Goat</name>
    <dbReference type="NCBI Taxonomy" id="9925"/>
    <lineage>
        <taxon>Eukaryota</taxon>
        <taxon>Metazoa</taxon>
        <taxon>Chordata</taxon>
        <taxon>Craniata</taxon>
        <taxon>Vertebrata</taxon>
        <taxon>Euteleostomi</taxon>
        <taxon>Mammalia</taxon>
        <taxon>Eutheria</taxon>
        <taxon>Laurasiatheria</taxon>
        <taxon>Artiodactyla</taxon>
        <taxon>Ruminantia</taxon>
        <taxon>Pecora</taxon>
        <taxon>Bovidae</taxon>
        <taxon>Caprinae</taxon>
        <taxon>Capra</taxon>
    </lineage>
</organism>
<dbReference type="Ensembl" id="ENSCHIT00000003481.1">
    <property type="protein sequence ID" value="ENSCHIP00000001287.1"/>
    <property type="gene ID" value="ENSCHIG00000002451.1"/>
</dbReference>
<keyword evidence="2" id="KW-1185">Reference proteome</keyword>
<accession>A0A452DNG2</accession>
<reference evidence="1 2" key="1">
    <citation type="submission" date="2016-04" db="EMBL/GenBank/DDBJ databases">
        <title>Polished mammalian reference genomes with single-molecule sequencing and chromosome conformation capture applied to the Capra hircus genome.</title>
        <authorList>
            <person name="Bickhart D.M."/>
            <person name="Koren S."/>
            <person name="Rosen B."/>
            <person name="Hastie A."/>
            <person name="Liachko I."/>
            <person name="Sullivan S.T."/>
            <person name="Burton J."/>
            <person name="Sayre B.L."/>
            <person name="Huson H.J."/>
            <person name="Lee J."/>
            <person name="Lam E."/>
            <person name="Kelley C.M."/>
            <person name="Hutchison J.L."/>
            <person name="Zhou Y."/>
            <person name="Sun J."/>
            <person name="Crisa A."/>
            <person name="Schwartz J.C."/>
            <person name="Hammond J.A."/>
            <person name="Schroeder S.G."/>
            <person name="Liu G.E."/>
            <person name="Dunham M."/>
            <person name="Shendure J."/>
            <person name="Sonstegard T.S."/>
            <person name="Phillippy A.M."/>
            <person name="Van Tassell C.P."/>
            <person name="Smith T.P."/>
        </authorList>
    </citation>
    <scope>NUCLEOTIDE SEQUENCE [LARGE SCALE GENOMIC DNA]</scope>
</reference>
<name>A0A452DNG2_CAPHI</name>
<reference evidence="1" key="3">
    <citation type="submission" date="2025-09" db="UniProtKB">
        <authorList>
            <consortium name="Ensembl"/>
        </authorList>
    </citation>
    <scope>IDENTIFICATION</scope>
</reference>
<dbReference type="STRING" id="9925.ENSCHIP00000001287"/>
<dbReference type="Bgee" id="ENSCHIG00000002451">
    <property type="expression patterns" value="Expressed in ovary and 11 other cell types or tissues"/>
</dbReference>
<dbReference type="Proteomes" id="UP000291000">
    <property type="component" value="Chromosome 8"/>
</dbReference>
<sequence>AQELHTLQVSSQETVAQIKAHASTAPKDPVLLLAEDEGTLGQCGLEVLSTLQVASLMLVGELVLDPTCHN</sequence>
<evidence type="ECO:0000313" key="1">
    <source>
        <dbReference type="Ensembl" id="ENSCHIP00000001287.1"/>
    </source>
</evidence>
<evidence type="ECO:0000313" key="2">
    <source>
        <dbReference type="Proteomes" id="UP000291000"/>
    </source>
</evidence>
<dbReference type="EMBL" id="LWLT01000007">
    <property type="status" value="NOT_ANNOTATED_CDS"/>
    <property type="molecule type" value="Genomic_DNA"/>
</dbReference>